<dbReference type="Proteomes" id="UP001148312">
    <property type="component" value="Unassembled WGS sequence"/>
</dbReference>
<sequence>MEAHAVPRSPASSRFRPKQRISHTKSRNGCFTCKKRHVKCDEERPTCSACAVRDEECVYPDSRGTRDQRKRQLRLSRETSSIEGDQPQFHPEIPNIPLRPLHFNAISPKEAQNVDSQSTSGLNMGDLYLLQHYILHTSKKMTLNQNKTAAWQQVIPELAAENEFLMHLVLALAGLNILTMRNPSTHDGQVCSNRSTARKVPELRFIMEHHQQGLAGLHKALCDPSEPDAEVLLAGSMLVAAFGFASFGIRDLEPSAYAFLDHSFPSVLGSDTSLLTIGSLHIQSLQLVRGVTSILGQFWPTLRTCRLRPLLHFTNSNEDWKLCKAKLCSGVMPSRHIHSRRLRSFAAGASYAVSELRALNDSLRVAAGSDQMTESSPSVASAHSGQSDSGGKSRLDTYEEVIGVVEDLYMRIVFILHMKPLNDQASSDLEVHADLEDAAIAGWPHSLPEQFVVSLASQASQGNLDIMGGVSLVLLAHLHLTVAIMDAIWCYGERCDIEIHKIKTLIDGLGDQRLMTLMRWPITVIQG</sequence>
<evidence type="ECO:0000256" key="1">
    <source>
        <dbReference type="ARBA" id="ARBA00023015"/>
    </source>
</evidence>
<evidence type="ECO:0000256" key="3">
    <source>
        <dbReference type="ARBA" id="ARBA00023163"/>
    </source>
</evidence>
<evidence type="ECO:0000313" key="7">
    <source>
        <dbReference type="EMBL" id="KAJ5492553.1"/>
    </source>
</evidence>
<dbReference type="PROSITE" id="PS50048">
    <property type="entry name" value="ZN2_CY6_FUNGAL_2"/>
    <property type="match status" value="1"/>
</dbReference>
<dbReference type="InterPro" id="IPR053157">
    <property type="entry name" value="Sterol_Uptake_Regulator"/>
</dbReference>
<dbReference type="InterPro" id="IPR021858">
    <property type="entry name" value="Fun_TF"/>
</dbReference>
<dbReference type="GO" id="GO:0008270">
    <property type="term" value="F:zinc ion binding"/>
    <property type="evidence" value="ECO:0007669"/>
    <property type="project" value="InterPro"/>
</dbReference>
<name>A0A9W9XGR5_9EURO</name>
<gene>
    <name evidence="7" type="ORF">N7539_001299</name>
</gene>
<keyword evidence="8" id="KW-1185">Reference proteome</keyword>
<evidence type="ECO:0000256" key="5">
    <source>
        <dbReference type="SAM" id="MobiDB-lite"/>
    </source>
</evidence>
<reference evidence="7" key="1">
    <citation type="submission" date="2022-12" db="EMBL/GenBank/DDBJ databases">
        <authorList>
            <person name="Petersen C."/>
        </authorList>
    </citation>
    <scope>NUCLEOTIDE SEQUENCE</scope>
    <source>
        <strain evidence="7">IBT 30728</strain>
    </source>
</reference>
<dbReference type="EMBL" id="JAPWDQ010000002">
    <property type="protein sequence ID" value="KAJ5492553.1"/>
    <property type="molecule type" value="Genomic_DNA"/>
</dbReference>
<dbReference type="SUPFAM" id="SSF57701">
    <property type="entry name" value="Zn2/Cys6 DNA-binding domain"/>
    <property type="match status" value="1"/>
</dbReference>
<comment type="caution">
    <text evidence="7">The sequence shown here is derived from an EMBL/GenBank/DDBJ whole genome shotgun (WGS) entry which is preliminary data.</text>
</comment>
<feature type="domain" description="Zn(2)-C6 fungal-type" evidence="6">
    <location>
        <begin position="29"/>
        <end position="59"/>
    </location>
</feature>
<evidence type="ECO:0000259" key="6">
    <source>
        <dbReference type="PROSITE" id="PS50048"/>
    </source>
</evidence>
<dbReference type="GO" id="GO:0003677">
    <property type="term" value="F:DNA binding"/>
    <property type="evidence" value="ECO:0007669"/>
    <property type="project" value="UniProtKB-KW"/>
</dbReference>
<feature type="compositionally biased region" description="Polar residues" evidence="5">
    <location>
        <begin position="370"/>
        <end position="390"/>
    </location>
</feature>
<dbReference type="PANTHER" id="PTHR47784">
    <property type="entry name" value="STEROL UPTAKE CONTROL PROTEIN 2"/>
    <property type="match status" value="1"/>
</dbReference>
<proteinExistence type="predicted"/>
<protein>
    <submittedName>
        <fullName evidence="7">C6 finger domain protein</fullName>
    </submittedName>
</protein>
<accession>A0A9W9XGR5</accession>
<dbReference type="GeneID" id="81621151"/>
<evidence type="ECO:0000256" key="2">
    <source>
        <dbReference type="ARBA" id="ARBA00023125"/>
    </source>
</evidence>
<dbReference type="InterPro" id="IPR001138">
    <property type="entry name" value="Zn2Cys6_DnaBD"/>
</dbReference>
<dbReference type="PANTHER" id="PTHR47784:SF5">
    <property type="entry name" value="STEROL UPTAKE CONTROL PROTEIN 2"/>
    <property type="match status" value="1"/>
</dbReference>
<dbReference type="RefSeq" id="XP_056792933.1">
    <property type="nucleotide sequence ID" value="XM_056930902.1"/>
</dbReference>
<evidence type="ECO:0000313" key="8">
    <source>
        <dbReference type="Proteomes" id="UP001148312"/>
    </source>
</evidence>
<feature type="region of interest" description="Disordered" evidence="5">
    <location>
        <begin position="1"/>
        <end position="23"/>
    </location>
</feature>
<dbReference type="PROSITE" id="PS00463">
    <property type="entry name" value="ZN2_CY6_FUNGAL_1"/>
    <property type="match status" value="1"/>
</dbReference>
<feature type="region of interest" description="Disordered" evidence="5">
    <location>
        <begin position="370"/>
        <end position="393"/>
    </location>
</feature>
<dbReference type="Gene3D" id="4.10.240.10">
    <property type="entry name" value="Zn(2)-C6 fungal-type DNA-binding domain"/>
    <property type="match status" value="1"/>
</dbReference>
<keyword evidence="4" id="KW-0539">Nucleus</keyword>
<evidence type="ECO:0000256" key="4">
    <source>
        <dbReference type="ARBA" id="ARBA00023242"/>
    </source>
</evidence>
<reference evidence="7" key="2">
    <citation type="journal article" date="2023" name="IMA Fungus">
        <title>Comparative genomic study of the Penicillium genus elucidates a diverse pangenome and 15 lateral gene transfer events.</title>
        <authorList>
            <person name="Petersen C."/>
            <person name="Sorensen T."/>
            <person name="Nielsen M.R."/>
            <person name="Sondergaard T.E."/>
            <person name="Sorensen J.L."/>
            <person name="Fitzpatrick D.A."/>
            <person name="Frisvad J.C."/>
            <person name="Nielsen K.L."/>
        </authorList>
    </citation>
    <scope>NUCLEOTIDE SEQUENCE</scope>
    <source>
        <strain evidence="7">IBT 30728</strain>
    </source>
</reference>
<feature type="region of interest" description="Disordered" evidence="5">
    <location>
        <begin position="61"/>
        <end position="93"/>
    </location>
</feature>
<dbReference type="GO" id="GO:0001228">
    <property type="term" value="F:DNA-binding transcription activator activity, RNA polymerase II-specific"/>
    <property type="evidence" value="ECO:0007669"/>
    <property type="project" value="TreeGrafter"/>
</dbReference>
<organism evidence="7 8">
    <name type="scientific">Penicillium diatomitis</name>
    <dbReference type="NCBI Taxonomy" id="2819901"/>
    <lineage>
        <taxon>Eukaryota</taxon>
        <taxon>Fungi</taxon>
        <taxon>Dikarya</taxon>
        <taxon>Ascomycota</taxon>
        <taxon>Pezizomycotina</taxon>
        <taxon>Eurotiomycetes</taxon>
        <taxon>Eurotiomycetidae</taxon>
        <taxon>Eurotiales</taxon>
        <taxon>Aspergillaceae</taxon>
        <taxon>Penicillium</taxon>
    </lineage>
</organism>
<keyword evidence="2" id="KW-0238">DNA-binding</keyword>
<dbReference type="AlphaFoldDB" id="A0A9W9XGR5"/>
<keyword evidence="3" id="KW-0804">Transcription</keyword>
<dbReference type="Pfam" id="PF00172">
    <property type="entry name" value="Zn_clus"/>
    <property type="match status" value="1"/>
</dbReference>
<dbReference type="Pfam" id="PF11951">
    <property type="entry name" value="Fungal_trans_2"/>
    <property type="match status" value="1"/>
</dbReference>
<dbReference type="InterPro" id="IPR036864">
    <property type="entry name" value="Zn2-C6_fun-type_DNA-bd_sf"/>
</dbReference>
<dbReference type="CDD" id="cd00067">
    <property type="entry name" value="GAL4"/>
    <property type="match status" value="1"/>
</dbReference>
<dbReference type="SMART" id="SM00066">
    <property type="entry name" value="GAL4"/>
    <property type="match status" value="1"/>
</dbReference>
<keyword evidence="1" id="KW-0805">Transcription regulation</keyword>